<sequence length="142" mass="15671">MVISQGFKKISGFRPLYVVAGAGQYAVEKLRTWSRQLQGRAQEVPKTSAELPGRAREVAVEDLPVKALTYIGTAADKVGEIYDDLTVRGRTVISKVSRDVADQLRDVSEKATPAVAPERKAEAKRRPPAKKPARRRKTEARS</sequence>
<dbReference type="EMBL" id="JBIAXI010000027">
    <property type="protein sequence ID" value="MFF4778017.1"/>
    <property type="molecule type" value="Genomic_DNA"/>
</dbReference>
<feature type="region of interest" description="Disordered" evidence="1">
    <location>
        <begin position="103"/>
        <end position="142"/>
    </location>
</feature>
<accession>A0ABW6VFB6</accession>
<organism evidence="2 3">
    <name type="scientific">Microtetraspora fusca</name>
    <dbReference type="NCBI Taxonomy" id="1997"/>
    <lineage>
        <taxon>Bacteria</taxon>
        <taxon>Bacillati</taxon>
        <taxon>Actinomycetota</taxon>
        <taxon>Actinomycetes</taxon>
        <taxon>Streptosporangiales</taxon>
        <taxon>Streptosporangiaceae</taxon>
        <taxon>Microtetraspora</taxon>
    </lineage>
</organism>
<evidence type="ECO:0000313" key="3">
    <source>
        <dbReference type="Proteomes" id="UP001602119"/>
    </source>
</evidence>
<feature type="compositionally biased region" description="Basic residues" evidence="1">
    <location>
        <begin position="126"/>
        <end position="142"/>
    </location>
</feature>
<dbReference type="Proteomes" id="UP001602119">
    <property type="component" value="Unassembled WGS sequence"/>
</dbReference>
<gene>
    <name evidence="2" type="ORF">ACFY05_34840</name>
</gene>
<keyword evidence="3" id="KW-1185">Reference proteome</keyword>
<dbReference type="RefSeq" id="WP_066946400.1">
    <property type="nucleotide sequence ID" value="NZ_BBYK01000062.1"/>
</dbReference>
<proteinExistence type="predicted"/>
<reference evidence="2 3" key="1">
    <citation type="submission" date="2024-10" db="EMBL/GenBank/DDBJ databases">
        <title>The Natural Products Discovery Center: Release of the First 8490 Sequenced Strains for Exploring Actinobacteria Biosynthetic Diversity.</title>
        <authorList>
            <person name="Kalkreuter E."/>
            <person name="Kautsar S.A."/>
            <person name="Yang D."/>
            <person name="Bader C.D."/>
            <person name="Teijaro C.N."/>
            <person name="Fluegel L."/>
            <person name="Davis C.M."/>
            <person name="Simpson J.R."/>
            <person name="Lauterbach L."/>
            <person name="Steele A.D."/>
            <person name="Gui C."/>
            <person name="Meng S."/>
            <person name="Li G."/>
            <person name="Viehrig K."/>
            <person name="Ye F."/>
            <person name="Su P."/>
            <person name="Kiefer A.F."/>
            <person name="Nichols A."/>
            <person name="Cepeda A.J."/>
            <person name="Yan W."/>
            <person name="Fan B."/>
            <person name="Jiang Y."/>
            <person name="Adhikari A."/>
            <person name="Zheng C.-J."/>
            <person name="Schuster L."/>
            <person name="Cowan T.M."/>
            <person name="Smanski M.J."/>
            <person name="Chevrette M.G."/>
            <person name="De Carvalho L.P.S."/>
            <person name="Shen B."/>
        </authorList>
    </citation>
    <scope>NUCLEOTIDE SEQUENCE [LARGE SCALE GENOMIC DNA]</scope>
    <source>
        <strain evidence="2 3">NPDC001281</strain>
    </source>
</reference>
<evidence type="ECO:0000313" key="2">
    <source>
        <dbReference type="EMBL" id="MFF4778017.1"/>
    </source>
</evidence>
<name>A0ABW6VFB6_MICFU</name>
<evidence type="ECO:0000256" key="1">
    <source>
        <dbReference type="SAM" id="MobiDB-lite"/>
    </source>
</evidence>
<comment type="caution">
    <text evidence="2">The sequence shown here is derived from an EMBL/GenBank/DDBJ whole genome shotgun (WGS) entry which is preliminary data.</text>
</comment>
<protein>
    <submittedName>
        <fullName evidence="2">Uncharacterized protein</fullName>
    </submittedName>
</protein>